<sequence>MTRDSQTGLPAWSRTGIFLWTGLKRRRSSPLLIRSCSLYS</sequence>
<accession>A0A0A9CX98</accession>
<name>A0A0A9CX98_ARUDO</name>
<proteinExistence type="predicted"/>
<organism evidence="1">
    <name type="scientific">Arundo donax</name>
    <name type="common">Giant reed</name>
    <name type="synonym">Donax arundinaceus</name>
    <dbReference type="NCBI Taxonomy" id="35708"/>
    <lineage>
        <taxon>Eukaryota</taxon>
        <taxon>Viridiplantae</taxon>
        <taxon>Streptophyta</taxon>
        <taxon>Embryophyta</taxon>
        <taxon>Tracheophyta</taxon>
        <taxon>Spermatophyta</taxon>
        <taxon>Magnoliopsida</taxon>
        <taxon>Liliopsida</taxon>
        <taxon>Poales</taxon>
        <taxon>Poaceae</taxon>
        <taxon>PACMAD clade</taxon>
        <taxon>Arundinoideae</taxon>
        <taxon>Arundineae</taxon>
        <taxon>Arundo</taxon>
    </lineage>
</organism>
<reference evidence="1" key="1">
    <citation type="submission" date="2014-09" db="EMBL/GenBank/DDBJ databases">
        <authorList>
            <person name="Magalhaes I.L.F."/>
            <person name="Oliveira U."/>
            <person name="Santos F.R."/>
            <person name="Vidigal T.H.D.A."/>
            <person name="Brescovit A.D."/>
            <person name="Santos A.J."/>
        </authorList>
    </citation>
    <scope>NUCLEOTIDE SEQUENCE</scope>
    <source>
        <tissue evidence="1">Shoot tissue taken approximately 20 cm above the soil surface</tissue>
    </source>
</reference>
<evidence type="ECO:0000313" key="1">
    <source>
        <dbReference type="EMBL" id="JAD80221.1"/>
    </source>
</evidence>
<dbReference type="EMBL" id="GBRH01217674">
    <property type="protein sequence ID" value="JAD80221.1"/>
    <property type="molecule type" value="Transcribed_RNA"/>
</dbReference>
<protein>
    <submittedName>
        <fullName evidence="1">Uncharacterized protein</fullName>
    </submittedName>
</protein>
<reference evidence="1" key="2">
    <citation type="journal article" date="2015" name="Data Brief">
        <title>Shoot transcriptome of the giant reed, Arundo donax.</title>
        <authorList>
            <person name="Barrero R.A."/>
            <person name="Guerrero F.D."/>
            <person name="Moolhuijzen P."/>
            <person name="Goolsby J.A."/>
            <person name="Tidwell J."/>
            <person name="Bellgard S.E."/>
            <person name="Bellgard M.I."/>
        </authorList>
    </citation>
    <scope>NUCLEOTIDE SEQUENCE</scope>
    <source>
        <tissue evidence="1">Shoot tissue taken approximately 20 cm above the soil surface</tissue>
    </source>
</reference>
<dbReference type="AlphaFoldDB" id="A0A0A9CX98"/>